<keyword evidence="3" id="KW-1185">Reference proteome</keyword>
<evidence type="ECO:0000256" key="1">
    <source>
        <dbReference type="SAM" id="MobiDB-lite"/>
    </source>
</evidence>
<feature type="region of interest" description="Disordered" evidence="1">
    <location>
        <begin position="195"/>
        <end position="225"/>
    </location>
</feature>
<protein>
    <submittedName>
        <fullName evidence="2">Uncharacterized protein</fullName>
    </submittedName>
</protein>
<feature type="region of interest" description="Disordered" evidence="1">
    <location>
        <begin position="253"/>
        <end position="279"/>
    </location>
</feature>
<organism evidence="2 3">
    <name type="scientific">Phoxinus phoxinus</name>
    <name type="common">Eurasian minnow</name>
    <dbReference type="NCBI Taxonomy" id="58324"/>
    <lineage>
        <taxon>Eukaryota</taxon>
        <taxon>Metazoa</taxon>
        <taxon>Chordata</taxon>
        <taxon>Craniata</taxon>
        <taxon>Vertebrata</taxon>
        <taxon>Euteleostomi</taxon>
        <taxon>Actinopterygii</taxon>
        <taxon>Neopterygii</taxon>
        <taxon>Teleostei</taxon>
        <taxon>Ostariophysi</taxon>
        <taxon>Cypriniformes</taxon>
        <taxon>Leuciscidae</taxon>
        <taxon>Phoxininae</taxon>
        <taxon>Phoxinus</taxon>
    </lineage>
</organism>
<gene>
    <name evidence="2" type="ORF">R3I93_000284</name>
</gene>
<dbReference type="AlphaFoldDB" id="A0AAN9HKI4"/>
<evidence type="ECO:0000313" key="3">
    <source>
        <dbReference type="Proteomes" id="UP001364617"/>
    </source>
</evidence>
<dbReference type="Proteomes" id="UP001364617">
    <property type="component" value="Unassembled WGS sequence"/>
</dbReference>
<feature type="compositionally biased region" description="Basic and acidic residues" evidence="1">
    <location>
        <begin position="267"/>
        <end position="279"/>
    </location>
</feature>
<feature type="compositionally biased region" description="Basic residues" evidence="1">
    <location>
        <begin position="256"/>
        <end position="266"/>
    </location>
</feature>
<dbReference type="EMBL" id="JAYKXH010000001">
    <property type="protein sequence ID" value="KAK7175973.1"/>
    <property type="molecule type" value="Genomic_DNA"/>
</dbReference>
<accession>A0AAN9HKI4</accession>
<name>A0AAN9HKI4_9TELE</name>
<feature type="region of interest" description="Disordered" evidence="1">
    <location>
        <begin position="1"/>
        <end position="24"/>
    </location>
</feature>
<proteinExistence type="predicted"/>
<sequence length="317" mass="35128">MSENHPVFEDLSEARHQNMSKGGGLKKTCPACKKKVFNGFKKCPMCKAPQPKNVRLNKKIEKFEQKKQTWVANTKKNQVTSHLWDDAVILIEKLHAVGWRPLLLVEYPQKKAKMILPKDQVLGKGAQTCVQNIYEIFKMMVEVNTDQATDSSHEPGEATVTLNFEITPLTREQESVAIISVDQGAGTVAVADQPLTGQDLTGGESLDQGAGTEDGPELLPSPPPTVQDSVAIISVDQGAGTVAVAVDVADQPLKGQGKRRNQRKRVSTKDCPHNNRDVHPYRGIIRTRQRKGKTELLYDWMPCDLCGKTWPPTWQTA</sequence>
<comment type="caution">
    <text evidence="2">The sequence shown here is derived from an EMBL/GenBank/DDBJ whole genome shotgun (WGS) entry which is preliminary data.</text>
</comment>
<feature type="compositionally biased region" description="Basic and acidic residues" evidence="1">
    <location>
        <begin position="1"/>
        <end position="16"/>
    </location>
</feature>
<reference evidence="2 3" key="1">
    <citation type="submission" date="2024-02" db="EMBL/GenBank/DDBJ databases">
        <title>Chromosome-level genome assembly of the Eurasian Minnow (Phoxinus phoxinus).</title>
        <authorList>
            <person name="Oriowo T.O."/>
            <person name="Martin S."/>
            <person name="Stange M."/>
            <person name="Chrysostomakis Y."/>
            <person name="Brown T."/>
            <person name="Winkler S."/>
            <person name="Kukowka S."/>
            <person name="Myers E.W."/>
            <person name="Bohne A."/>
        </authorList>
    </citation>
    <scope>NUCLEOTIDE SEQUENCE [LARGE SCALE GENOMIC DNA]</scope>
    <source>
        <strain evidence="2">ZFMK-TIS-60720</strain>
        <tissue evidence="2">Whole Organism</tissue>
    </source>
</reference>
<evidence type="ECO:0000313" key="2">
    <source>
        <dbReference type="EMBL" id="KAK7175973.1"/>
    </source>
</evidence>